<dbReference type="AlphaFoldDB" id="A0A0N4XCW5"/>
<dbReference type="WBParaSite" id="NBR_0000032001-mRNA-1">
    <property type="protein sequence ID" value="NBR_0000032001-mRNA-1"/>
    <property type="gene ID" value="NBR_0000032001"/>
</dbReference>
<reference evidence="2 3" key="2">
    <citation type="submission" date="2018-11" db="EMBL/GenBank/DDBJ databases">
        <authorList>
            <consortium name="Pathogen Informatics"/>
        </authorList>
    </citation>
    <scope>NUCLEOTIDE SEQUENCE [LARGE SCALE GENOMIC DNA]</scope>
</reference>
<accession>A0A0N4XCW5</accession>
<evidence type="ECO:0000313" key="3">
    <source>
        <dbReference type="Proteomes" id="UP000271162"/>
    </source>
</evidence>
<gene>
    <name evidence="2" type="ORF">NBR_LOCUS321</name>
</gene>
<protein>
    <submittedName>
        <fullName evidence="2 4">Uncharacterized protein</fullName>
    </submittedName>
</protein>
<evidence type="ECO:0000256" key="1">
    <source>
        <dbReference type="SAM" id="MobiDB-lite"/>
    </source>
</evidence>
<evidence type="ECO:0000313" key="2">
    <source>
        <dbReference type="EMBL" id="VDL62795.1"/>
    </source>
</evidence>
<name>A0A0N4XCW5_NIPBR</name>
<proteinExistence type="predicted"/>
<reference evidence="4" key="1">
    <citation type="submission" date="2017-02" db="UniProtKB">
        <authorList>
            <consortium name="WormBaseParasite"/>
        </authorList>
    </citation>
    <scope>IDENTIFICATION</scope>
</reference>
<evidence type="ECO:0000313" key="4">
    <source>
        <dbReference type="WBParaSite" id="NBR_0000032001-mRNA-1"/>
    </source>
</evidence>
<feature type="region of interest" description="Disordered" evidence="1">
    <location>
        <begin position="74"/>
        <end position="93"/>
    </location>
</feature>
<dbReference type="EMBL" id="UYSL01000114">
    <property type="protein sequence ID" value="VDL62795.1"/>
    <property type="molecule type" value="Genomic_DNA"/>
</dbReference>
<sequence>MGLPVFRVKELESRAYVLSSTSSCGFPELELIPPSIFLAFHAEPFSFRWVFSWVEFRETAKKVECGVLVQHGSGNDHKKHLAGGALEDATRGR</sequence>
<keyword evidence="3" id="KW-1185">Reference proteome</keyword>
<organism evidence="4">
    <name type="scientific">Nippostrongylus brasiliensis</name>
    <name type="common">Rat hookworm</name>
    <dbReference type="NCBI Taxonomy" id="27835"/>
    <lineage>
        <taxon>Eukaryota</taxon>
        <taxon>Metazoa</taxon>
        <taxon>Ecdysozoa</taxon>
        <taxon>Nematoda</taxon>
        <taxon>Chromadorea</taxon>
        <taxon>Rhabditida</taxon>
        <taxon>Rhabditina</taxon>
        <taxon>Rhabditomorpha</taxon>
        <taxon>Strongyloidea</taxon>
        <taxon>Heligmosomidae</taxon>
        <taxon>Nippostrongylus</taxon>
    </lineage>
</organism>
<dbReference type="Proteomes" id="UP000271162">
    <property type="component" value="Unassembled WGS sequence"/>
</dbReference>